<evidence type="ECO:0000313" key="3">
    <source>
        <dbReference type="Proteomes" id="UP000502823"/>
    </source>
</evidence>
<name>A0A6L2PQW2_COPFO</name>
<protein>
    <submittedName>
        <fullName evidence="2">Uncharacterized protein</fullName>
    </submittedName>
</protein>
<gene>
    <name evidence="2" type="ORF">Cfor_12064</name>
</gene>
<evidence type="ECO:0000256" key="1">
    <source>
        <dbReference type="SAM" id="MobiDB-lite"/>
    </source>
</evidence>
<reference evidence="3" key="1">
    <citation type="submission" date="2020-01" db="EMBL/GenBank/DDBJ databases">
        <title>Draft genome sequence of the Termite Coptotermes fromosanus.</title>
        <authorList>
            <person name="Itakura S."/>
            <person name="Yosikawa Y."/>
            <person name="Umezawa K."/>
        </authorList>
    </citation>
    <scope>NUCLEOTIDE SEQUENCE [LARGE SCALE GENOMIC DNA]</scope>
</reference>
<organism evidence="2 3">
    <name type="scientific">Coptotermes formosanus</name>
    <name type="common">Formosan subterranean termite</name>
    <dbReference type="NCBI Taxonomy" id="36987"/>
    <lineage>
        <taxon>Eukaryota</taxon>
        <taxon>Metazoa</taxon>
        <taxon>Ecdysozoa</taxon>
        <taxon>Arthropoda</taxon>
        <taxon>Hexapoda</taxon>
        <taxon>Insecta</taxon>
        <taxon>Pterygota</taxon>
        <taxon>Neoptera</taxon>
        <taxon>Polyneoptera</taxon>
        <taxon>Dictyoptera</taxon>
        <taxon>Blattodea</taxon>
        <taxon>Blattoidea</taxon>
        <taxon>Termitoidae</taxon>
        <taxon>Rhinotermitidae</taxon>
        <taxon>Coptotermes</taxon>
    </lineage>
</organism>
<proteinExistence type="predicted"/>
<comment type="caution">
    <text evidence="2">The sequence shown here is derived from an EMBL/GenBank/DDBJ whole genome shotgun (WGS) entry which is preliminary data.</text>
</comment>
<sequence length="117" mass="12722">MRYTRRMSAPVPTTVRRSSPVSSVPSSFRRLSLADIPVPRSSRKLSLVECSTTTNGHSESSVEIDTSSLSYDLPATGPPYAGSYQPIPRVAASRHSPGLLTLITTNRSCYVEWSVHG</sequence>
<dbReference type="AlphaFoldDB" id="A0A6L2PQW2"/>
<keyword evidence="3" id="KW-1185">Reference proteome</keyword>
<dbReference type="InParanoid" id="A0A6L2PQW2"/>
<accession>A0A6L2PQW2</accession>
<dbReference type="Proteomes" id="UP000502823">
    <property type="component" value="Unassembled WGS sequence"/>
</dbReference>
<feature type="region of interest" description="Disordered" evidence="1">
    <location>
        <begin position="1"/>
        <end position="23"/>
    </location>
</feature>
<evidence type="ECO:0000313" key="2">
    <source>
        <dbReference type="EMBL" id="GFG34816.1"/>
    </source>
</evidence>
<dbReference type="EMBL" id="BLKM01000504">
    <property type="protein sequence ID" value="GFG34816.1"/>
    <property type="molecule type" value="Genomic_DNA"/>
</dbReference>
<feature type="compositionally biased region" description="Low complexity" evidence="1">
    <location>
        <begin position="10"/>
        <end position="23"/>
    </location>
</feature>